<gene>
    <name evidence="1" type="ORF">ROA7023_00301</name>
</gene>
<dbReference type="RefSeq" id="WP_200812437.1">
    <property type="nucleotide sequence ID" value="NZ_FWFZ01000001.1"/>
</dbReference>
<accession>A0A1Y5RGA6</accession>
<organism evidence="1 2">
    <name type="scientific">Roseisalinus antarcticus</name>
    <dbReference type="NCBI Taxonomy" id="254357"/>
    <lineage>
        <taxon>Bacteria</taxon>
        <taxon>Pseudomonadati</taxon>
        <taxon>Pseudomonadota</taxon>
        <taxon>Alphaproteobacteria</taxon>
        <taxon>Rhodobacterales</taxon>
        <taxon>Roseobacteraceae</taxon>
        <taxon>Roseisalinus</taxon>
    </lineage>
</organism>
<reference evidence="1 2" key="1">
    <citation type="submission" date="2017-03" db="EMBL/GenBank/DDBJ databases">
        <authorList>
            <person name="Afonso C.L."/>
            <person name="Miller P.J."/>
            <person name="Scott M.A."/>
            <person name="Spackman E."/>
            <person name="Goraichik I."/>
            <person name="Dimitrov K.M."/>
            <person name="Suarez D.L."/>
            <person name="Swayne D.E."/>
        </authorList>
    </citation>
    <scope>NUCLEOTIDE SEQUENCE [LARGE SCALE GENOMIC DNA]</scope>
    <source>
        <strain evidence="1 2">CECT 7023</strain>
    </source>
</reference>
<proteinExistence type="predicted"/>
<sequence>MINSIRTAIHKRTAYNRTVRELKSLPTDLAIEDLGIVTYDADRIAYKAVYGR</sequence>
<dbReference type="AlphaFoldDB" id="A0A1Y5RGA6"/>
<dbReference type="Proteomes" id="UP000193900">
    <property type="component" value="Unassembled WGS sequence"/>
</dbReference>
<keyword evidence="2" id="KW-1185">Reference proteome</keyword>
<protein>
    <recommendedName>
        <fullName evidence="3">DUF1127 domain-containing protein</fullName>
    </recommendedName>
</protein>
<evidence type="ECO:0000313" key="1">
    <source>
        <dbReference type="EMBL" id="SLN16541.1"/>
    </source>
</evidence>
<name>A0A1Y5RGA6_9RHOB</name>
<evidence type="ECO:0008006" key="3">
    <source>
        <dbReference type="Google" id="ProtNLM"/>
    </source>
</evidence>
<evidence type="ECO:0000313" key="2">
    <source>
        <dbReference type="Proteomes" id="UP000193900"/>
    </source>
</evidence>
<dbReference type="EMBL" id="FWFZ01000001">
    <property type="protein sequence ID" value="SLN16541.1"/>
    <property type="molecule type" value="Genomic_DNA"/>
</dbReference>